<proteinExistence type="predicted"/>
<dbReference type="Proteomes" id="UP000034661">
    <property type="component" value="Unassembled WGS sequence"/>
</dbReference>
<comment type="caution">
    <text evidence="7">The sequence shown here is derived from an EMBL/GenBank/DDBJ whole genome shotgun (WGS) entry which is preliminary data.</text>
</comment>
<feature type="transmembrane region" description="Helical" evidence="5">
    <location>
        <begin position="6"/>
        <end position="24"/>
    </location>
</feature>
<dbReference type="Pfam" id="PF04893">
    <property type="entry name" value="Yip1"/>
    <property type="match status" value="1"/>
</dbReference>
<dbReference type="GO" id="GO:0016020">
    <property type="term" value="C:membrane"/>
    <property type="evidence" value="ECO:0007669"/>
    <property type="project" value="UniProtKB-SubCell"/>
</dbReference>
<evidence type="ECO:0000256" key="4">
    <source>
        <dbReference type="ARBA" id="ARBA00023136"/>
    </source>
</evidence>
<evidence type="ECO:0000313" key="7">
    <source>
        <dbReference type="EMBL" id="KKU95958.1"/>
    </source>
</evidence>
<comment type="subcellular location">
    <subcellularLocation>
        <location evidence="1">Membrane</location>
        <topology evidence="1">Multi-pass membrane protein</topology>
    </subcellularLocation>
</comment>
<name>A0A0G1X066_9BACT</name>
<feature type="transmembrane region" description="Helical" evidence="5">
    <location>
        <begin position="107"/>
        <end position="129"/>
    </location>
</feature>
<evidence type="ECO:0000256" key="2">
    <source>
        <dbReference type="ARBA" id="ARBA00022692"/>
    </source>
</evidence>
<keyword evidence="3 5" id="KW-1133">Transmembrane helix</keyword>
<keyword evidence="4 5" id="KW-0472">Membrane</keyword>
<evidence type="ECO:0000256" key="5">
    <source>
        <dbReference type="SAM" id="Phobius"/>
    </source>
</evidence>
<feature type="transmembrane region" description="Helical" evidence="5">
    <location>
        <begin position="36"/>
        <end position="58"/>
    </location>
</feature>
<feature type="transmembrane region" description="Helical" evidence="5">
    <location>
        <begin position="135"/>
        <end position="156"/>
    </location>
</feature>
<evidence type="ECO:0000259" key="6">
    <source>
        <dbReference type="Pfam" id="PF04893"/>
    </source>
</evidence>
<protein>
    <recommendedName>
        <fullName evidence="6">Yip1 domain-containing protein</fullName>
    </recommendedName>
</protein>
<feature type="domain" description="Yip1" evidence="6">
    <location>
        <begin position="18"/>
        <end position="191"/>
    </location>
</feature>
<feature type="transmembrane region" description="Helical" evidence="5">
    <location>
        <begin position="176"/>
        <end position="197"/>
    </location>
</feature>
<organism evidence="7 8">
    <name type="scientific">Candidatus Gottesmanbacteria bacterium GW2011_GWA1_48_13</name>
    <dbReference type="NCBI Taxonomy" id="1618439"/>
    <lineage>
        <taxon>Bacteria</taxon>
        <taxon>Candidatus Gottesmaniibacteriota</taxon>
    </lineage>
</organism>
<reference evidence="7 8" key="1">
    <citation type="journal article" date="2015" name="Nature">
        <title>rRNA introns, odd ribosomes, and small enigmatic genomes across a large radiation of phyla.</title>
        <authorList>
            <person name="Brown C.T."/>
            <person name="Hug L.A."/>
            <person name="Thomas B.C."/>
            <person name="Sharon I."/>
            <person name="Castelle C.J."/>
            <person name="Singh A."/>
            <person name="Wilkins M.J."/>
            <person name="Williams K.H."/>
            <person name="Banfield J.F."/>
        </authorList>
    </citation>
    <scope>NUCLEOTIDE SEQUENCE [LARGE SCALE GENOMIC DNA]</scope>
</reference>
<dbReference type="EMBL" id="LCPJ01000006">
    <property type="protein sequence ID" value="KKU95958.1"/>
    <property type="molecule type" value="Genomic_DNA"/>
</dbReference>
<feature type="transmembrane region" description="Helical" evidence="5">
    <location>
        <begin position="70"/>
        <end position="95"/>
    </location>
</feature>
<dbReference type="InterPro" id="IPR006977">
    <property type="entry name" value="Yip1_dom"/>
</dbReference>
<evidence type="ECO:0000313" key="8">
    <source>
        <dbReference type="Proteomes" id="UP000034661"/>
    </source>
</evidence>
<dbReference type="AlphaFoldDB" id="A0A0G1X066"/>
<evidence type="ECO:0000256" key="3">
    <source>
        <dbReference type="ARBA" id="ARBA00022989"/>
    </source>
</evidence>
<keyword evidence="2 5" id="KW-0812">Transmembrane</keyword>
<accession>A0A0G1X066</accession>
<gene>
    <name evidence="7" type="ORF">UY27_C0006G0006</name>
</gene>
<sequence length="205" mass="22506">MLEVLLVSGIAFVRNLVGIVTLPYETYRRIVEKGSLWELGFIGSILAGYFAIASMVKTAAFRPYLLTREFVVLGAAVGVTYIGVVGVTWVIGGIVGGKGTLRGLAVAWGYTLVPTLVWFLTTSLLYLLLPPPRTTSFAGVLFSGLYLVFSATLFFWKLTLSYLTLRFGLKLDLGKILIVAGIIIPLLAFYSVGMYWMGIFRIPFL</sequence>
<evidence type="ECO:0000256" key="1">
    <source>
        <dbReference type="ARBA" id="ARBA00004141"/>
    </source>
</evidence>